<dbReference type="Pfam" id="PF13499">
    <property type="entry name" value="EF-hand_7"/>
    <property type="match status" value="1"/>
</dbReference>
<dbReference type="Proteomes" id="UP000054560">
    <property type="component" value="Unassembled WGS sequence"/>
</dbReference>
<feature type="transmembrane region" description="Helical" evidence="6">
    <location>
        <begin position="16"/>
        <end position="37"/>
    </location>
</feature>
<dbReference type="PANTHER" id="PTHR28128">
    <property type="entry name" value="GOLGI APPARATUS MEMBRANE PROTEIN TVP15"/>
    <property type="match status" value="1"/>
</dbReference>
<dbReference type="InterPro" id="IPR018247">
    <property type="entry name" value="EF_Hand_1_Ca_BS"/>
</dbReference>
<dbReference type="OrthoDB" id="6081786at2759"/>
<evidence type="ECO:0000256" key="3">
    <source>
        <dbReference type="ARBA" id="ARBA00022837"/>
    </source>
</evidence>
<proteinExistence type="predicted"/>
<dbReference type="GO" id="GO:0005509">
    <property type="term" value="F:calcium ion binding"/>
    <property type="evidence" value="ECO:0007669"/>
    <property type="project" value="InterPro"/>
</dbReference>
<reference evidence="8 9" key="1">
    <citation type="submission" date="2011-02" db="EMBL/GenBank/DDBJ databases">
        <title>The Genome Sequence of Sphaeroforma arctica JP610.</title>
        <authorList>
            <consortium name="The Broad Institute Genome Sequencing Platform"/>
            <person name="Russ C."/>
            <person name="Cuomo C."/>
            <person name="Young S.K."/>
            <person name="Zeng Q."/>
            <person name="Gargeya S."/>
            <person name="Alvarado L."/>
            <person name="Berlin A."/>
            <person name="Chapman S.B."/>
            <person name="Chen Z."/>
            <person name="Freedman E."/>
            <person name="Gellesch M."/>
            <person name="Goldberg J."/>
            <person name="Griggs A."/>
            <person name="Gujja S."/>
            <person name="Heilman E."/>
            <person name="Heiman D."/>
            <person name="Howarth C."/>
            <person name="Mehta T."/>
            <person name="Neiman D."/>
            <person name="Pearson M."/>
            <person name="Roberts A."/>
            <person name="Saif S."/>
            <person name="Shea T."/>
            <person name="Shenoy N."/>
            <person name="Sisk P."/>
            <person name="Stolte C."/>
            <person name="Sykes S."/>
            <person name="White J."/>
            <person name="Yandava C."/>
            <person name="Burger G."/>
            <person name="Gray M.W."/>
            <person name="Holland P.W.H."/>
            <person name="King N."/>
            <person name="Lang F.B.F."/>
            <person name="Roger A.J."/>
            <person name="Ruiz-Trillo I."/>
            <person name="Haas B."/>
            <person name="Nusbaum C."/>
            <person name="Birren B."/>
        </authorList>
    </citation>
    <scope>NUCLEOTIDE SEQUENCE [LARGE SCALE GENOMIC DNA]</scope>
    <source>
        <strain evidence="8 9">JP610</strain>
    </source>
</reference>
<feature type="domain" description="EF-hand" evidence="7">
    <location>
        <begin position="117"/>
        <end position="152"/>
    </location>
</feature>
<feature type="transmembrane region" description="Helical" evidence="6">
    <location>
        <begin position="66"/>
        <end position="82"/>
    </location>
</feature>
<dbReference type="InterPro" id="IPR002048">
    <property type="entry name" value="EF_hand_dom"/>
</dbReference>
<dbReference type="InterPro" id="IPR011992">
    <property type="entry name" value="EF-hand-dom_pair"/>
</dbReference>
<evidence type="ECO:0000313" key="8">
    <source>
        <dbReference type="EMBL" id="KNC80312.1"/>
    </source>
</evidence>
<keyword evidence="9" id="KW-1185">Reference proteome</keyword>
<keyword evidence="4 6" id="KW-1133">Transmembrane helix</keyword>
<evidence type="ECO:0000256" key="1">
    <source>
        <dbReference type="ARBA" id="ARBA00004141"/>
    </source>
</evidence>
<comment type="subcellular location">
    <subcellularLocation>
        <location evidence="1">Membrane</location>
        <topology evidence="1">Multi-pass membrane protein</topology>
    </subcellularLocation>
</comment>
<dbReference type="GO" id="GO:0016020">
    <property type="term" value="C:membrane"/>
    <property type="evidence" value="ECO:0007669"/>
    <property type="project" value="UniProtKB-SubCell"/>
</dbReference>
<dbReference type="GeneID" id="25907829"/>
<evidence type="ECO:0000256" key="6">
    <source>
        <dbReference type="SAM" id="Phobius"/>
    </source>
</evidence>
<keyword evidence="2 6" id="KW-0812">Transmembrane</keyword>
<accession>A0A0L0FU12</accession>
<dbReference type="AlphaFoldDB" id="A0A0L0FU12"/>
<dbReference type="CDD" id="cd00051">
    <property type="entry name" value="EFh"/>
    <property type="match status" value="1"/>
</dbReference>
<evidence type="ECO:0000256" key="5">
    <source>
        <dbReference type="ARBA" id="ARBA00023136"/>
    </source>
</evidence>
<dbReference type="Pfam" id="PF08507">
    <property type="entry name" value="COPI_assoc"/>
    <property type="match status" value="1"/>
</dbReference>
<gene>
    <name evidence="8" type="ORF">SARC_07325</name>
</gene>
<evidence type="ECO:0000259" key="7">
    <source>
        <dbReference type="PROSITE" id="PS50222"/>
    </source>
</evidence>
<organism evidence="8 9">
    <name type="scientific">Sphaeroforma arctica JP610</name>
    <dbReference type="NCBI Taxonomy" id="667725"/>
    <lineage>
        <taxon>Eukaryota</taxon>
        <taxon>Ichthyosporea</taxon>
        <taxon>Ichthyophonida</taxon>
        <taxon>Sphaeroforma</taxon>
    </lineage>
</organism>
<dbReference type="eggNOG" id="ENOG502SA8G">
    <property type="taxonomic scope" value="Eukaryota"/>
</dbReference>
<name>A0A0L0FU12_9EUKA</name>
<dbReference type="PROSITE" id="PS00018">
    <property type="entry name" value="EF_HAND_1"/>
    <property type="match status" value="2"/>
</dbReference>
<dbReference type="RefSeq" id="XP_014154214.1">
    <property type="nucleotide sequence ID" value="XM_014298739.1"/>
</dbReference>
<dbReference type="PANTHER" id="PTHR28128:SF1">
    <property type="entry name" value="GOLGI APPARATUS MEMBRANE PROTEIN TVP15"/>
    <property type="match status" value="1"/>
</dbReference>
<evidence type="ECO:0000256" key="4">
    <source>
        <dbReference type="ARBA" id="ARBA00022989"/>
    </source>
</evidence>
<keyword evidence="3" id="KW-0106">Calcium</keyword>
<dbReference type="InterPro" id="IPR013714">
    <property type="entry name" value="Golgi_TVP15"/>
</dbReference>
<dbReference type="Gene3D" id="1.10.238.10">
    <property type="entry name" value="EF-hand"/>
    <property type="match status" value="1"/>
</dbReference>
<evidence type="ECO:0000313" key="9">
    <source>
        <dbReference type="Proteomes" id="UP000054560"/>
    </source>
</evidence>
<keyword evidence="5 6" id="KW-0472">Membrane</keyword>
<protein>
    <recommendedName>
        <fullName evidence="7">EF-hand domain-containing protein</fullName>
    </recommendedName>
</protein>
<dbReference type="PROSITE" id="PS50222">
    <property type="entry name" value="EF_HAND_2"/>
    <property type="match status" value="1"/>
</dbReference>
<evidence type="ECO:0000256" key="2">
    <source>
        <dbReference type="ARBA" id="ARBA00022692"/>
    </source>
</evidence>
<dbReference type="EMBL" id="KQ242169">
    <property type="protein sequence ID" value="KNC80312.1"/>
    <property type="molecule type" value="Genomic_DNA"/>
</dbReference>
<dbReference type="SUPFAM" id="SSF47473">
    <property type="entry name" value="EF-hand"/>
    <property type="match status" value="1"/>
</dbReference>
<feature type="transmembrane region" description="Helical" evidence="6">
    <location>
        <begin position="88"/>
        <end position="106"/>
    </location>
</feature>
<sequence>MIFVSFFEIWINLIRLSPITMVIYAYCVFFGFVILALEVSPRFMPKSWVVAVRTNALFLTRLHGRAFFYIFVGTLMLAQWHWMQMMSGGLLIFTGIVMMISGGVANKKLNSLKREMTDPQEVRENFYAHDLDGNGALDTKEVAALCASLGTVLSRVELERALMCPSNNSLTFQQLLDSNHDGMVSYEEFYNWWMDREE</sequence>